<dbReference type="AlphaFoldDB" id="A0A6P2KQD2"/>
<sequence>MRAGAPNYLTGSPWGFGLRRIGRLPASDHRTWIARLSVRRCPDGGPYVARETVSLKNGKVFENACHHHTIETFHNPALTSTTAADDWRAPGVGLVKSVADTAGTRIFTHELESATVAGKSY</sequence>
<proteinExistence type="predicted"/>
<keyword evidence="2" id="KW-1185">Reference proteome</keyword>
<protein>
    <submittedName>
        <fullName evidence="1">Putative lipoprotein</fullName>
    </submittedName>
</protein>
<accession>A0A6P2KQD2</accession>
<gene>
    <name evidence="1" type="ORF">BDI24065_02698</name>
</gene>
<reference evidence="1 2" key="1">
    <citation type="submission" date="2019-09" db="EMBL/GenBank/DDBJ databases">
        <authorList>
            <person name="Depoorter E."/>
        </authorList>
    </citation>
    <scope>NUCLEOTIDE SEQUENCE [LARGE SCALE GENOMIC DNA]</scope>
    <source>
        <strain evidence="1">LMG 24065</strain>
    </source>
</reference>
<evidence type="ECO:0000313" key="2">
    <source>
        <dbReference type="Proteomes" id="UP000494125"/>
    </source>
</evidence>
<dbReference type="Proteomes" id="UP000494125">
    <property type="component" value="Unassembled WGS sequence"/>
</dbReference>
<organism evidence="1 2">
    <name type="scientific">Burkholderia diffusa</name>
    <dbReference type="NCBI Taxonomy" id="488732"/>
    <lineage>
        <taxon>Bacteria</taxon>
        <taxon>Pseudomonadati</taxon>
        <taxon>Pseudomonadota</taxon>
        <taxon>Betaproteobacteria</taxon>
        <taxon>Burkholderiales</taxon>
        <taxon>Burkholderiaceae</taxon>
        <taxon>Burkholderia</taxon>
        <taxon>Burkholderia cepacia complex</taxon>
    </lineage>
</organism>
<dbReference type="EMBL" id="CABVPN010000012">
    <property type="protein sequence ID" value="VWB58055.1"/>
    <property type="molecule type" value="Genomic_DNA"/>
</dbReference>
<evidence type="ECO:0000313" key="1">
    <source>
        <dbReference type="EMBL" id="VWB58055.1"/>
    </source>
</evidence>
<name>A0A6P2KQD2_9BURK</name>
<keyword evidence="1" id="KW-0449">Lipoprotein</keyword>